<evidence type="ECO:0008006" key="5">
    <source>
        <dbReference type="Google" id="ProtNLM"/>
    </source>
</evidence>
<dbReference type="InterPro" id="IPR001138">
    <property type="entry name" value="Zn2Cys6_DnaBD"/>
</dbReference>
<gene>
    <name evidence="3" type="ORF">BKA59DRAFT_390991</name>
</gene>
<evidence type="ECO:0000256" key="1">
    <source>
        <dbReference type="ARBA" id="ARBA00023242"/>
    </source>
</evidence>
<evidence type="ECO:0000313" key="4">
    <source>
        <dbReference type="Proteomes" id="UP000813427"/>
    </source>
</evidence>
<accession>A0A8K0WFX7</accession>
<evidence type="ECO:0000313" key="3">
    <source>
        <dbReference type="EMBL" id="KAH7258048.1"/>
    </source>
</evidence>
<dbReference type="AlphaFoldDB" id="A0A8K0WFX7"/>
<protein>
    <recommendedName>
        <fullName evidence="5">Zn(2)-C6 fungal-type domain-containing protein</fullName>
    </recommendedName>
</protein>
<dbReference type="GO" id="GO:0008270">
    <property type="term" value="F:zinc ion binding"/>
    <property type="evidence" value="ECO:0007669"/>
    <property type="project" value="InterPro"/>
</dbReference>
<evidence type="ECO:0000256" key="2">
    <source>
        <dbReference type="SAM" id="MobiDB-lite"/>
    </source>
</evidence>
<organism evidence="3 4">
    <name type="scientific">Fusarium tricinctum</name>
    <dbReference type="NCBI Taxonomy" id="61284"/>
    <lineage>
        <taxon>Eukaryota</taxon>
        <taxon>Fungi</taxon>
        <taxon>Dikarya</taxon>
        <taxon>Ascomycota</taxon>
        <taxon>Pezizomycotina</taxon>
        <taxon>Sordariomycetes</taxon>
        <taxon>Hypocreomycetidae</taxon>
        <taxon>Hypocreales</taxon>
        <taxon>Nectriaceae</taxon>
        <taxon>Fusarium</taxon>
        <taxon>Fusarium tricinctum species complex</taxon>
    </lineage>
</organism>
<dbReference type="EMBL" id="JAGPXF010000002">
    <property type="protein sequence ID" value="KAH7258048.1"/>
    <property type="molecule type" value="Genomic_DNA"/>
</dbReference>
<proteinExistence type="predicted"/>
<dbReference type="GO" id="GO:0000981">
    <property type="term" value="F:DNA-binding transcription factor activity, RNA polymerase II-specific"/>
    <property type="evidence" value="ECO:0007669"/>
    <property type="project" value="InterPro"/>
</dbReference>
<comment type="caution">
    <text evidence="3">The sequence shown here is derived from an EMBL/GenBank/DDBJ whole genome shotgun (WGS) entry which is preliminary data.</text>
</comment>
<sequence>MTIGIPSAAQSKPFLSSMDDQWGNTSSASIPMVSVMSYQYPPLAPLYIEMGMPPQGFVPPNAVPSQRLSSLSMFNVRDPPPLNQEPDLSIKGVFSTTNGGLLHPAEIDEQLQQMGTVGEKKRNKLGYRRTSVACGQCRRRKVRYITSSSDVQGRCINCIRLKGECSCSPVEQTSTGDSRAKKTSRSSAAVKGKSRPSISDAVKQSRKPIPPFSSSAKASTPIAIFTTEAFPHKMRASSASCTNQNPFAIRDQDLSNWMLADADQSPTSNSGELNPRWRTNPSESPVSSQFSSFASVPLSSVIWTSGSLKSISHRDVDLAWGSCVPLVRSITCGGEPLVIYNPSQHPLMTYKWQFEWGPSALPDIYNTSMSGVIPGFEASTSSSINPAIPLSAGAVPPGNYTAWDQSPPHPRYTFIENQDPYAGG</sequence>
<dbReference type="Proteomes" id="UP000813427">
    <property type="component" value="Unassembled WGS sequence"/>
</dbReference>
<keyword evidence="4" id="KW-1185">Reference proteome</keyword>
<dbReference type="OrthoDB" id="4150019at2759"/>
<feature type="region of interest" description="Disordered" evidence="2">
    <location>
        <begin position="261"/>
        <end position="285"/>
    </location>
</feature>
<dbReference type="SUPFAM" id="SSF57701">
    <property type="entry name" value="Zn2/Cys6 DNA-binding domain"/>
    <property type="match status" value="1"/>
</dbReference>
<dbReference type="InterPro" id="IPR036864">
    <property type="entry name" value="Zn2-C6_fun-type_DNA-bd_sf"/>
</dbReference>
<keyword evidence="1" id="KW-0539">Nucleus</keyword>
<feature type="region of interest" description="Disordered" evidence="2">
    <location>
        <begin position="167"/>
        <end position="216"/>
    </location>
</feature>
<name>A0A8K0WFX7_9HYPO</name>
<feature type="compositionally biased region" description="Polar residues" evidence="2">
    <location>
        <begin position="264"/>
        <end position="280"/>
    </location>
</feature>
<reference evidence="3" key="1">
    <citation type="journal article" date="2021" name="Nat. Commun.">
        <title>Genetic determinants of endophytism in the Arabidopsis root mycobiome.</title>
        <authorList>
            <person name="Mesny F."/>
            <person name="Miyauchi S."/>
            <person name="Thiergart T."/>
            <person name="Pickel B."/>
            <person name="Atanasova L."/>
            <person name="Karlsson M."/>
            <person name="Huettel B."/>
            <person name="Barry K.W."/>
            <person name="Haridas S."/>
            <person name="Chen C."/>
            <person name="Bauer D."/>
            <person name="Andreopoulos W."/>
            <person name="Pangilinan J."/>
            <person name="LaButti K."/>
            <person name="Riley R."/>
            <person name="Lipzen A."/>
            <person name="Clum A."/>
            <person name="Drula E."/>
            <person name="Henrissat B."/>
            <person name="Kohler A."/>
            <person name="Grigoriev I.V."/>
            <person name="Martin F.M."/>
            <person name="Hacquard S."/>
        </authorList>
    </citation>
    <scope>NUCLEOTIDE SEQUENCE</scope>
    <source>
        <strain evidence="3">MPI-SDFR-AT-0068</strain>
    </source>
</reference>
<dbReference type="CDD" id="cd00067">
    <property type="entry name" value="GAL4"/>
    <property type="match status" value="1"/>
</dbReference>